<evidence type="ECO:0008006" key="4">
    <source>
        <dbReference type="Google" id="ProtNLM"/>
    </source>
</evidence>
<evidence type="ECO:0000313" key="3">
    <source>
        <dbReference type="Proteomes" id="UP000237105"/>
    </source>
</evidence>
<evidence type="ECO:0000313" key="2">
    <source>
        <dbReference type="EMBL" id="PON77479.1"/>
    </source>
</evidence>
<sequence length="122" mass="13449">MSTIAKRLGLSFLFVAFAFKPIKVDEVFLSSQGIARGSGWQCLGAYVNLAAYFMVGLPLAVLLCFVLHLRGVGLWMVILAGSTTQALLFALKISFTDWQKQATEARERIFKRTRAAESRGST</sequence>
<dbReference type="EMBL" id="JXTB01000013">
    <property type="protein sequence ID" value="PON77479.1"/>
    <property type="molecule type" value="Genomic_DNA"/>
</dbReference>
<gene>
    <name evidence="2" type="ORF">PanWU01x14_026400</name>
</gene>
<accession>A0A2P5DW49</accession>
<reference evidence="3" key="1">
    <citation type="submission" date="2016-06" db="EMBL/GenBank/DDBJ databases">
        <title>Parallel loss of symbiosis genes in relatives of nitrogen-fixing non-legume Parasponia.</title>
        <authorList>
            <person name="Van Velzen R."/>
            <person name="Holmer R."/>
            <person name="Bu F."/>
            <person name="Rutten L."/>
            <person name="Van Zeijl A."/>
            <person name="Liu W."/>
            <person name="Santuari L."/>
            <person name="Cao Q."/>
            <person name="Sharma T."/>
            <person name="Shen D."/>
            <person name="Roswanjaya Y."/>
            <person name="Wardhani T."/>
            <person name="Kalhor M.S."/>
            <person name="Jansen J."/>
            <person name="Van den Hoogen J."/>
            <person name="Gungor B."/>
            <person name="Hartog M."/>
            <person name="Hontelez J."/>
            <person name="Verver J."/>
            <person name="Yang W.-C."/>
            <person name="Schijlen E."/>
            <person name="Repin R."/>
            <person name="Schilthuizen M."/>
            <person name="Schranz E."/>
            <person name="Heidstra R."/>
            <person name="Miyata K."/>
            <person name="Fedorova E."/>
            <person name="Kohlen W."/>
            <person name="Bisseling T."/>
            <person name="Smit S."/>
            <person name="Geurts R."/>
        </authorList>
    </citation>
    <scope>NUCLEOTIDE SEQUENCE [LARGE SCALE GENOMIC DNA]</scope>
    <source>
        <strain evidence="3">cv. WU1-14</strain>
    </source>
</reference>
<keyword evidence="1" id="KW-1133">Transmembrane helix</keyword>
<evidence type="ECO:0000256" key="1">
    <source>
        <dbReference type="SAM" id="Phobius"/>
    </source>
</evidence>
<feature type="transmembrane region" description="Helical" evidence="1">
    <location>
        <begin position="74"/>
        <end position="95"/>
    </location>
</feature>
<dbReference type="AlphaFoldDB" id="A0A2P5DW49"/>
<keyword evidence="1" id="KW-0812">Transmembrane</keyword>
<dbReference type="Proteomes" id="UP000237105">
    <property type="component" value="Unassembled WGS sequence"/>
</dbReference>
<keyword evidence="3" id="KW-1185">Reference proteome</keyword>
<proteinExistence type="predicted"/>
<organism evidence="2 3">
    <name type="scientific">Parasponia andersonii</name>
    <name type="common">Sponia andersonii</name>
    <dbReference type="NCBI Taxonomy" id="3476"/>
    <lineage>
        <taxon>Eukaryota</taxon>
        <taxon>Viridiplantae</taxon>
        <taxon>Streptophyta</taxon>
        <taxon>Embryophyta</taxon>
        <taxon>Tracheophyta</taxon>
        <taxon>Spermatophyta</taxon>
        <taxon>Magnoliopsida</taxon>
        <taxon>eudicotyledons</taxon>
        <taxon>Gunneridae</taxon>
        <taxon>Pentapetalae</taxon>
        <taxon>rosids</taxon>
        <taxon>fabids</taxon>
        <taxon>Rosales</taxon>
        <taxon>Cannabaceae</taxon>
        <taxon>Parasponia</taxon>
    </lineage>
</organism>
<feature type="transmembrane region" description="Helical" evidence="1">
    <location>
        <begin position="43"/>
        <end position="67"/>
    </location>
</feature>
<protein>
    <recommendedName>
        <fullName evidence="4">Multi antimicrobial extrusion protein</fullName>
    </recommendedName>
</protein>
<dbReference type="OrthoDB" id="2126698at2759"/>
<dbReference type="PANTHER" id="PTHR11206">
    <property type="entry name" value="MULTIDRUG RESISTANCE PROTEIN"/>
    <property type="match status" value="1"/>
</dbReference>
<keyword evidence="1" id="KW-0472">Membrane</keyword>
<comment type="caution">
    <text evidence="2">The sequence shown here is derived from an EMBL/GenBank/DDBJ whole genome shotgun (WGS) entry which is preliminary data.</text>
</comment>
<name>A0A2P5DW49_PARAD</name>
<dbReference type="STRING" id="3476.A0A2P5DW49"/>